<dbReference type="GO" id="GO:0052906">
    <property type="term" value="F:tRNA (guanine(37)-N1)-methyltransferase activity"/>
    <property type="evidence" value="ECO:0007669"/>
    <property type="project" value="InterPro"/>
</dbReference>
<dbReference type="Gene3D" id="3.40.1280.10">
    <property type="match status" value="1"/>
</dbReference>
<protein>
    <recommendedName>
        <fullName evidence="1">tRNA methyltransferase TRMD/TRM10-type domain-containing protein</fullName>
    </recommendedName>
</protein>
<dbReference type="PANTHER" id="PTHR46417:SF1">
    <property type="entry name" value="TRNA (GUANINE-N(1)-)-METHYLTRANSFERASE"/>
    <property type="match status" value="1"/>
</dbReference>
<feature type="domain" description="tRNA methyltransferase TRMD/TRM10-type" evidence="1">
    <location>
        <begin position="1"/>
        <end position="140"/>
    </location>
</feature>
<dbReference type="InterPro" id="IPR002649">
    <property type="entry name" value="tRNA_m1G_MeTrfase_TrmD"/>
</dbReference>
<reference evidence="2" key="1">
    <citation type="submission" date="2018-05" db="EMBL/GenBank/DDBJ databases">
        <authorList>
            <person name="Lanie J.A."/>
            <person name="Ng W.-L."/>
            <person name="Kazmierczak K.M."/>
            <person name="Andrzejewski T.M."/>
            <person name="Davidsen T.M."/>
            <person name="Wayne K.J."/>
            <person name="Tettelin H."/>
            <person name="Glass J.I."/>
            <person name="Rusch D."/>
            <person name="Podicherti R."/>
            <person name="Tsui H.-C.T."/>
            <person name="Winkler M.E."/>
        </authorList>
    </citation>
    <scope>NUCLEOTIDE SEQUENCE</scope>
</reference>
<dbReference type="InterPro" id="IPR016009">
    <property type="entry name" value="tRNA_MeTrfase_TRMD/TRM10"/>
</dbReference>
<dbReference type="EMBL" id="UINC01089219">
    <property type="protein sequence ID" value="SVC40125.1"/>
    <property type="molecule type" value="Genomic_DNA"/>
</dbReference>
<proteinExistence type="predicted"/>
<accession>A0A382LWM2</accession>
<gene>
    <name evidence="2" type="ORF">METZ01_LOCUS292979</name>
</gene>
<dbReference type="Pfam" id="PF01746">
    <property type="entry name" value="tRNA_m1G_MT"/>
    <property type="match status" value="1"/>
</dbReference>
<dbReference type="GO" id="GO:0002939">
    <property type="term" value="P:tRNA N1-guanine methylation"/>
    <property type="evidence" value="ECO:0007669"/>
    <property type="project" value="TreeGrafter"/>
</dbReference>
<organism evidence="2">
    <name type="scientific">marine metagenome</name>
    <dbReference type="NCBI Taxonomy" id="408172"/>
    <lineage>
        <taxon>unclassified sequences</taxon>
        <taxon>metagenomes</taxon>
        <taxon>ecological metagenomes</taxon>
    </lineage>
</organism>
<dbReference type="InterPro" id="IPR029028">
    <property type="entry name" value="Alpha/beta_knot_MTases"/>
</dbReference>
<dbReference type="SUPFAM" id="SSF75217">
    <property type="entry name" value="alpha/beta knot"/>
    <property type="match status" value="1"/>
</dbReference>
<dbReference type="GO" id="GO:0005829">
    <property type="term" value="C:cytosol"/>
    <property type="evidence" value="ECO:0007669"/>
    <property type="project" value="TreeGrafter"/>
</dbReference>
<dbReference type="AlphaFoldDB" id="A0A382LWM2"/>
<dbReference type="InterPro" id="IPR029026">
    <property type="entry name" value="tRNA_m1G_MTases_N"/>
</dbReference>
<sequence length="140" mass="15465">MKFKVLTLFPENLKSSLDYGVIGRAQKKNIIDIEYINPRDYSDNNYGSIDDKPYGGGPGMVIKADPLLKAIEFAKGGTSEICPVVFLSPQGLLFNQKKAESYAKLKDLILVSGRYEGIDERVIELTENAIEISLGSFVLS</sequence>
<evidence type="ECO:0000259" key="1">
    <source>
        <dbReference type="Pfam" id="PF01746"/>
    </source>
</evidence>
<evidence type="ECO:0000313" key="2">
    <source>
        <dbReference type="EMBL" id="SVC40125.1"/>
    </source>
</evidence>
<feature type="non-terminal residue" evidence="2">
    <location>
        <position position="140"/>
    </location>
</feature>
<name>A0A382LWM2_9ZZZZ</name>
<dbReference type="PANTHER" id="PTHR46417">
    <property type="entry name" value="TRNA (GUANINE-N(1)-)-METHYLTRANSFERASE"/>
    <property type="match status" value="1"/>
</dbReference>